<dbReference type="Gene3D" id="2.30.29.80">
    <property type="match status" value="1"/>
</dbReference>
<dbReference type="OrthoDB" id="8263000at2"/>
<gene>
    <name evidence="1" type="ORF">ENE75_21550</name>
</gene>
<reference evidence="1 2" key="1">
    <citation type="submission" date="2019-01" db="EMBL/GenBank/DDBJ databases">
        <authorList>
            <person name="Chen W.-M."/>
        </authorList>
    </citation>
    <scope>NUCLEOTIDE SEQUENCE [LARGE SCALE GENOMIC DNA]</scope>
    <source>
        <strain evidence="1 2">ICH-3</strain>
    </source>
</reference>
<dbReference type="RefSeq" id="WP_128200547.1">
    <property type="nucleotide sequence ID" value="NZ_SACT01000009.1"/>
</dbReference>
<protein>
    <submittedName>
        <fullName evidence="1">Diguanylate cyclase</fullName>
    </submittedName>
</protein>
<proteinExistence type="predicted"/>
<evidence type="ECO:0000313" key="1">
    <source>
        <dbReference type="EMBL" id="RVT48937.1"/>
    </source>
</evidence>
<dbReference type="Proteomes" id="UP000288178">
    <property type="component" value="Unassembled WGS sequence"/>
</dbReference>
<name>A0A3S2VU95_9BURK</name>
<dbReference type="AlphaFoldDB" id="A0A3S2VU95"/>
<comment type="caution">
    <text evidence="1">The sequence shown here is derived from an EMBL/GenBank/DDBJ whole genome shotgun (WGS) entry which is preliminary data.</text>
</comment>
<dbReference type="EMBL" id="SACT01000009">
    <property type="protein sequence ID" value="RVT48937.1"/>
    <property type="molecule type" value="Genomic_DNA"/>
</dbReference>
<sequence length="897" mass="97159">MPEPVPQRISRTPDPNPAFEARALFDEGLAQLRELSASNWTDHNAHDPGITMLEMACHALVDLSYRHTLPLADRLVGGGAAAFHAPTEVLPCRAFTVADWRRRLIDIDGVRNAWIEAVTDERLVVDLRRQELRRTPPAHDQWREVVLGGLYRVRIELTDDIGTVAARDAVLADVRRAVDTTRNLGEDVIEVRTVRAEFFALCGEVDLAAGTDVTEAAARLLLAVSDVLSPPLAVHGSAERLAAGVAMPDLLDGPLPAAGFVDAAALEASTLPAEIHLSDVMRAAAAVPGVVSLRTITLNPIARADEDAPDDVATPDPDPTAVVGDAVPVANPWRIPVRPGRLPRLSLAQGRLVFTQRGLPVAGWPLAAMPAAVAARLAALRQAARDATETPRPLDLPTPPAGRARPLEDWPSFQLDFPAVYGIGAQGLPSRADARRRAQALQLQGWLLLFDQLMADQTALLSVAAQRLSVDPAVLEAVAGRFAPGAVTRPHVLASQIVQLASAEAGEALYGPGASPQALLDATEPEADAQARQQHLLDHLVSRLADDFSGYAAAMAAAFGTPPGAVIGDACRFLRDVAPAVTHRAGAMDTRPPTAEDVWNTPNVSGLERRVAGLLGIADWSRRNLGLTSYDLYDEVDAVPDATDEYRFRVRHAVTHTILLSSSTRYPTPEAARAEMVQAIARAQLPEGYRRLRTSDGRHYFNIIDAAGEVLARRIHYFDTAEAMDAAIAETLAYLRSHYSGEGMYLVEHILLRPREADDPLMPLCVDPDCADCLDADPYSHRVHVVLPAYAGRFQDAGFRRFVEETLRREMPVHLLPVVCWIGADDMARFESAWRDWLMLAAGFSTSGRREKLQALIDALVGVKNIHPVRALFDCTGDPTRLPFIVGRTSLGRGPTG</sequence>
<keyword evidence="2" id="KW-1185">Reference proteome</keyword>
<organism evidence="1 2">
    <name type="scientific">Rubrivivax albus</name>
    <dbReference type="NCBI Taxonomy" id="2499835"/>
    <lineage>
        <taxon>Bacteria</taxon>
        <taxon>Pseudomonadati</taxon>
        <taxon>Pseudomonadota</taxon>
        <taxon>Betaproteobacteria</taxon>
        <taxon>Burkholderiales</taxon>
        <taxon>Sphaerotilaceae</taxon>
        <taxon>Rubrivivax</taxon>
    </lineage>
</organism>
<evidence type="ECO:0000313" key="2">
    <source>
        <dbReference type="Proteomes" id="UP000288178"/>
    </source>
</evidence>
<accession>A0A3S2VU95</accession>